<dbReference type="Proteomes" id="UP000838686">
    <property type="component" value="Unassembled WGS sequence"/>
</dbReference>
<evidence type="ECO:0000256" key="3">
    <source>
        <dbReference type="SAM" id="Phobius"/>
    </source>
</evidence>
<dbReference type="Pfam" id="PF07963">
    <property type="entry name" value="N_methyl"/>
    <property type="match status" value="1"/>
</dbReference>
<dbReference type="InterPro" id="IPR045584">
    <property type="entry name" value="Pilin-like"/>
</dbReference>
<evidence type="ECO:0000313" key="4">
    <source>
        <dbReference type="EMBL" id="CAH1202519.1"/>
    </source>
</evidence>
<protein>
    <recommendedName>
        <fullName evidence="6">Prepilin-type N-terminal cleavage/methylation domain-containing protein</fullName>
    </recommendedName>
</protein>
<dbReference type="Gene3D" id="3.30.700.10">
    <property type="entry name" value="Glycoprotein, Type 4 Pilin"/>
    <property type="match status" value="1"/>
</dbReference>
<comment type="subcellular location">
    <subcellularLocation>
        <location evidence="1">Cell surface</location>
    </subcellularLocation>
</comment>
<organism evidence="4 5">
    <name type="scientific">Paenibacillus plantiphilus</name>
    <dbReference type="NCBI Taxonomy" id="2905650"/>
    <lineage>
        <taxon>Bacteria</taxon>
        <taxon>Bacillati</taxon>
        <taxon>Bacillota</taxon>
        <taxon>Bacilli</taxon>
        <taxon>Bacillales</taxon>
        <taxon>Paenibacillaceae</taxon>
        <taxon>Paenibacillus</taxon>
    </lineage>
</organism>
<evidence type="ECO:0008006" key="6">
    <source>
        <dbReference type="Google" id="ProtNLM"/>
    </source>
</evidence>
<comment type="caution">
    <text evidence="4">The sequence shown here is derived from an EMBL/GenBank/DDBJ whole genome shotgun (WGS) entry which is preliminary data.</text>
</comment>
<evidence type="ECO:0000313" key="5">
    <source>
        <dbReference type="Proteomes" id="UP000838686"/>
    </source>
</evidence>
<reference evidence="4" key="1">
    <citation type="submission" date="2022-01" db="EMBL/GenBank/DDBJ databases">
        <authorList>
            <person name="Criscuolo A."/>
        </authorList>
    </citation>
    <scope>NUCLEOTIDE SEQUENCE</scope>
    <source>
        <strain evidence="4">CIP111893</strain>
    </source>
</reference>
<keyword evidence="3" id="KW-0812">Transmembrane</keyword>
<dbReference type="InterPro" id="IPR010916">
    <property type="entry name" value="TonB_box_CS"/>
</dbReference>
<evidence type="ECO:0000256" key="2">
    <source>
        <dbReference type="ARBA" id="ARBA00023287"/>
    </source>
</evidence>
<proteinExistence type="predicted"/>
<dbReference type="InterPro" id="IPR012902">
    <property type="entry name" value="N_methyl_site"/>
</dbReference>
<keyword evidence="3" id="KW-0472">Membrane</keyword>
<name>A0ABN8G8C1_9BACL</name>
<sequence>MQALRLKWVKNERGLTLIELLAVVVIIGIIAAIAIPLVIGGINNSKEKTDKTNETLIVEASVRYITEHESVTSYISGTTATIDVGTHLVDGGYIKEAPVRQADKAETKTGATGNGDGAVAGQIPATVVFEKTGTNWKFVKITWETP</sequence>
<gene>
    <name evidence="4" type="ORF">PAECIP111893_01819</name>
</gene>
<keyword evidence="5" id="KW-1185">Reference proteome</keyword>
<dbReference type="NCBIfam" id="TIGR02532">
    <property type="entry name" value="IV_pilin_GFxxxE"/>
    <property type="match status" value="1"/>
</dbReference>
<evidence type="ECO:0000256" key="1">
    <source>
        <dbReference type="ARBA" id="ARBA00004241"/>
    </source>
</evidence>
<keyword evidence="2" id="KW-0178">Competence</keyword>
<dbReference type="EMBL" id="CAKMMF010000008">
    <property type="protein sequence ID" value="CAH1202519.1"/>
    <property type="molecule type" value="Genomic_DNA"/>
</dbReference>
<dbReference type="SUPFAM" id="SSF54523">
    <property type="entry name" value="Pili subunits"/>
    <property type="match status" value="1"/>
</dbReference>
<accession>A0ABN8G8C1</accession>
<keyword evidence="3" id="KW-1133">Transmembrane helix</keyword>
<dbReference type="PROSITE" id="PS00409">
    <property type="entry name" value="PROKAR_NTER_METHYL"/>
    <property type="match status" value="1"/>
</dbReference>
<feature type="transmembrane region" description="Helical" evidence="3">
    <location>
        <begin position="20"/>
        <end position="42"/>
    </location>
</feature>
<dbReference type="PROSITE" id="PS00430">
    <property type="entry name" value="TONB_DEPENDENT_REC_1"/>
    <property type="match status" value="1"/>
</dbReference>